<reference evidence="3" key="1">
    <citation type="journal article" date="2020" name="Stud. Mycol.">
        <title>101 Dothideomycetes genomes: a test case for predicting lifestyles and emergence of pathogens.</title>
        <authorList>
            <person name="Haridas S."/>
            <person name="Albert R."/>
            <person name="Binder M."/>
            <person name="Bloem J."/>
            <person name="Labutti K."/>
            <person name="Salamov A."/>
            <person name="Andreopoulos B."/>
            <person name="Baker S."/>
            <person name="Barry K."/>
            <person name="Bills G."/>
            <person name="Bluhm B."/>
            <person name="Cannon C."/>
            <person name="Castanera R."/>
            <person name="Culley D."/>
            <person name="Daum C."/>
            <person name="Ezra D."/>
            <person name="Gonzalez J."/>
            <person name="Henrissat B."/>
            <person name="Kuo A."/>
            <person name="Liang C."/>
            <person name="Lipzen A."/>
            <person name="Lutzoni F."/>
            <person name="Magnuson J."/>
            <person name="Mondo S."/>
            <person name="Nolan M."/>
            <person name="Ohm R."/>
            <person name="Pangilinan J."/>
            <person name="Park H.-J."/>
            <person name="Ramirez L."/>
            <person name="Alfaro M."/>
            <person name="Sun H."/>
            <person name="Tritt A."/>
            <person name="Yoshinaga Y."/>
            <person name="Zwiers L.-H."/>
            <person name="Turgeon B."/>
            <person name="Goodwin S."/>
            <person name="Spatafora J."/>
            <person name="Crous P."/>
            <person name="Grigoriev I."/>
        </authorList>
    </citation>
    <scope>NUCLEOTIDE SEQUENCE</scope>
    <source>
        <strain evidence="3">CBS 121410</strain>
    </source>
</reference>
<feature type="compositionally biased region" description="Low complexity" evidence="2">
    <location>
        <begin position="838"/>
        <end position="853"/>
    </location>
</feature>
<feature type="region of interest" description="Disordered" evidence="2">
    <location>
        <begin position="903"/>
        <end position="927"/>
    </location>
</feature>
<evidence type="ECO:0000256" key="2">
    <source>
        <dbReference type="SAM" id="MobiDB-lite"/>
    </source>
</evidence>
<evidence type="ECO:0000313" key="3">
    <source>
        <dbReference type="EMBL" id="KAF2091558.1"/>
    </source>
</evidence>
<name>A0A9P4LZL8_9PEZI</name>
<protein>
    <recommendedName>
        <fullName evidence="5">Protein EFR3</fullName>
    </recommendedName>
</protein>
<accession>A0A9P4LZL8</accession>
<dbReference type="Pfam" id="PF21072">
    <property type="entry name" value="EFR3"/>
    <property type="match status" value="1"/>
</dbReference>
<dbReference type="EMBL" id="ML978711">
    <property type="protein sequence ID" value="KAF2091558.1"/>
    <property type="molecule type" value="Genomic_DNA"/>
</dbReference>
<evidence type="ECO:0000313" key="4">
    <source>
        <dbReference type="Proteomes" id="UP000799776"/>
    </source>
</evidence>
<dbReference type="AlphaFoldDB" id="A0A9P4LZL8"/>
<dbReference type="OrthoDB" id="19232at2759"/>
<sequence length="942" mass="102088">MHSIRQSCRPKHQVLILKCYPRLQKGYRDTEIKPNSSELSYLLYYASTRRSKLVKVGDFLDKRTAGDVWRARIGNVLVTLQILQALIEKCPRDIPLYATSLLNILRTVLCSNDITMVEASVPTFEALCAHQDPATLAADQEYISQYEEIVQLYAAFASKDSHINAKTPVSWPVAIRFRKAGLQAIKAIASSESLSSETGRQLGVIIPVLLLNLYSVNGAYLTQLERRESTSEEKEKEAAYKRRQSTSTLRATEPNEGDPLAASGTTEDADKLAEEEAAMVALQALRYIFTAVSRGQLRLATLSVSKFVEAHVKPQEHFGSGQTIGSWPVTLFAMICGWAPVQDRFIILITVTDVLVRSRMAEQDLDRQIVLATIVGSLLGEKINFIGLSVMDVLIGLMGHILLLLQVGSGASLVNGLDGHKASKESLAPADTPTQDVDRASTPSEARVKLLHQLKSCIANLATHIYYSDQIPDMLTAILARLKPAASSGISTTIAAIEDPVGAAEAVAASAQLRENQGSDAFFSFETVRMVALDAIKEILRVANAQGSEKEESNKKGAVGRSRVSVEVWEGTQWLLRDPVFKVRRAYADALLTWLALEMQKDDLRIAHDRTGGRLERKGTTDSLAKRAVSNASQREKSPRRQRSTFLQLLHLAVYENALHLAEQDDADILLLHLLLTQLVQKLGVNAATSGLPMVFRLQEDIQSVQSPVAKIRLGSLVHGYFWAASVAFNFEASIPGQQIKAEIMLVQEDGLKPFDGRQDLVDRIADGYTDSLYSPPSSPPSSPGRLTSLSTDFANALGLSTNQAPTQPPDILPQRVRDQLLEPWTKDAVIAATTKESTTGSSNSISGSRTTRAASQGARNGGLLAVTIPTGNVSPMPHVSPNSAGGAAAGARDHRVMLSGLNDSGIGGGGRRASTPLSATSSVRSSAVRVEDLKRVLAGEG</sequence>
<evidence type="ECO:0008006" key="5">
    <source>
        <dbReference type="Google" id="ProtNLM"/>
    </source>
</evidence>
<dbReference type="GO" id="GO:0072659">
    <property type="term" value="P:protein localization to plasma membrane"/>
    <property type="evidence" value="ECO:0007669"/>
    <property type="project" value="InterPro"/>
</dbReference>
<gene>
    <name evidence="3" type="ORF">K490DRAFT_19782</name>
</gene>
<comment type="similarity">
    <text evidence="1">Belongs to the EFR3 family.</text>
</comment>
<proteinExistence type="inferred from homology"/>
<dbReference type="Proteomes" id="UP000799776">
    <property type="component" value="Unassembled WGS sequence"/>
</dbReference>
<feature type="compositionally biased region" description="Low complexity" evidence="2">
    <location>
        <begin position="915"/>
        <end position="927"/>
    </location>
</feature>
<dbReference type="InterPro" id="IPR039786">
    <property type="entry name" value="EFR3"/>
</dbReference>
<dbReference type="GO" id="GO:0005886">
    <property type="term" value="C:plasma membrane"/>
    <property type="evidence" value="ECO:0007669"/>
    <property type="project" value="TreeGrafter"/>
</dbReference>
<comment type="caution">
    <text evidence="3">The sequence shown here is derived from an EMBL/GenBank/DDBJ whole genome shotgun (WGS) entry which is preliminary data.</text>
</comment>
<dbReference type="InterPro" id="IPR016024">
    <property type="entry name" value="ARM-type_fold"/>
</dbReference>
<feature type="region of interest" description="Disordered" evidence="2">
    <location>
        <begin position="226"/>
        <end position="268"/>
    </location>
</feature>
<feature type="region of interest" description="Disordered" evidence="2">
    <location>
        <begin position="615"/>
        <end position="640"/>
    </location>
</feature>
<feature type="non-terminal residue" evidence="3">
    <location>
        <position position="942"/>
    </location>
</feature>
<feature type="compositionally biased region" description="Basic and acidic residues" evidence="2">
    <location>
        <begin position="226"/>
        <end position="240"/>
    </location>
</feature>
<dbReference type="PANTHER" id="PTHR47766">
    <property type="entry name" value="PROTEIN EFR3"/>
    <property type="match status" value="1"/>
</dbReference>
<dbReference type="SUPFAM" id="SSF48371">
    <property type="entry name" value="ARM repeat"/>
    <property type="match status" value="1"/>
</dbReference>
<evidence type="ECO:0000256" key="1">
    <source>
        <dbReference type="ARBA" id="ARBA00010216"/>
    </source>
</evidence>
<keyword evidence="4" id="KW-1185">Reference proteome</keyword>
<organism evidence="3 4">
    <name type="scientific">Saccharata proteae CBS 121410</name>
    <dbReference type="NCBI Taxonomy" id="1314787"/>
    <lineage>
        <taxon>Eukaryota</taxon>
        <taxon>Fungi</taxon>
        <taxon>Dikarya</taxon>
        <taxon>Ascomycota</taxon>
        <taxon>Pezizomycotina</taxon>
        <taxon>Dothideomycetes</taxon>
        <taxon>Dothideomycetes incertae sedis</taxon>
        <taxon>Botryosphaeriales</taxon>
        <taxon>Saccharataceae</taxon>
        <taxon>Saccharata</taxon>
    </lineage>
</organism>
<feature type="region of interest" description="Disordered" evidence="2">
    <location>
        <begin position="835"/>
        <end position="861"/>
    </location>
</feature>
<dbReference type="InterPro" id="IPR049150">
    <property type="entry name" value="EFR3_HEAT-like_rpt"/>
</dbReference>
<feature type="region of interest" description="Disordered" evidence="2">
    <location>
        <begin position="770"/>
        <end position="790"/>
    </location>
</feature>
<dbReference type="PANTHER" id="PTHR47766:SF1">
    <property type="entry name" value="PROTEIN EFR3"/>
    <property type="match status" value="1"/>
</dbReference>